<reference evidence="2 3" key="1">
    <citation type="journal article" date="2019" name="Sci. Rep.">
        <title>Nanopore sequencing improves the draft genome of the human pathogenic amoeba Naegleria fowleri.</title>
        <authorList>
            <person name="Liechti N."/>
            <person name="Schurch N."/>
            <person name="Bruggmann R."/>
            <person name="Wittwer M."/>
        </authorList>
    </citation>
    <scope>NUCLEOTIDE SEQUENCE [LARGE SCALE GENOMIC DNA]</scope>
    <source>
        <strain evidence="2 3">ATCC 30894</strain>
    </source>
</reference>
<dbReference type="VEuPathDB" id="AmoebaDB:NF0057450"/>
<dbReference type="Proteomes" id="UP000444721">
    <property type="component" value="Unassembled WGS sequence"/>
</dbReference>
<sequence>MDQNPPLTIVHYCGEWNEMDSMFFSSFEKLRLTSDVILLLLDCYQSHPSLETIQVEYLNNLIDNNTFLMIGCVSSDENQFSKCEESYLTSFICDPSNAFLTYFTKQFENNKLNGYLFLTQSNNNQLFEILMQHFENLIEEYIQNNHFEIWIRHNNLKRLLKHLLLSLILLSKLQQGRPSNSLLMRPQERTWLNQLCQSKQHDSMWNNLFEKMNHFLEQVEWNHQERIQKFNSLLNSSQPTTTTRTTTTSSNRFRVSKL</sequence>
<dbReference type="EMBL" id="VFQX01000028">
    <property type="protein sequence ID" value="KAF0978994.1"/>
    <property type="molecule type" value="Genomic_DNA"/>
</dbReference>
<name>A0A6A5BXE5_NAEFO</name>
<organism evidence="2 3">
    <name type="scientific">Naegleria fowleri</name>
    <name type="common">Brain eating amoeba</name>
    <dbReference type="NCBI Taxonomy" id="5763"/>
    <lineage>
        <taxon>Eukaryota</taxon>
        <taxon>Discoba</taxon>
        <taxon>Heterolobosea</taxon>
        <taxon>Tetramitia</taxon>
        <taxon>Eutetramitia</taxon>
        <taxon>Vahlkampfiidae</taxon>
        <taxon>Naegleria</taxon>
    </lineage>
</organism>
<feature type="region of interest" description="Disordered" evidence="1">
    <location>
        <begin position="234"/>
        <end position="258"/>
    </location>
</feature>
<evidence type="ECO:0000313" key="3">
    <source>
        <dbReference type="Proteomes" id="UP000444721"/>
    </source>
</evidence>
<evidence type="ECO:0000256" key="1">
    <source>
        <dbReference type="SAM" id="MobiDB-lite"/>
    </source>
</evidence>
<protein>
    <submittedName>
        <fullName evidence="2">Uncharacterized protein</fullName>
    </submittedName>
</protein>
<evidence type="ECO:0000313" key="2">
    <source>
        <dbReference type="EMBL" id="KAF0978994.1"/>
    </source>
</evidence>
<dbReference type="OrthoDB" id="10465184at2759"/>
<keyword evidence="3" id="KW-1185">Reference proteome</keyword>
<proteinExistence type="predicted"/>
<dbReference type="RefSeq" id="XP_044563707.1">
    <property type="nucleotide sequence ID" value="XM_044705218.1"/>
</dbReference>
<dbReference type="VEuPathDB" id="AmoebaDB:FDP41_002064"/>
<accession>A0A6A5BXE5</accession>
<dbReference type="AlphaFoldDB" id="A0A6A5BXE5"/>
<dbReference type="GeneID" id="68109282"/>
<feature type="compositionally biased region" description="Polar residues" evidence="1">
    <location>
        <begin position="249"/>
        <end position="258"/>
    </location>
</feature>
<comment type="caution">
    <text evidence="2">The sequence shown here is derived from an EMBL/GenBank/DDBJ whole genome shotgun (WGS) entry which is preliminary data.</text>
</comment>
<dbReference type="VEuPathDB" id="AmoebaDB:NfTy_034130"/>
<gene>
    <name evidence="2" type="ORF">FDP41_002064</name>
</gene>